<feature type="domain" description="Nuclease associated modular" evidence="2">
    <location>
        <begin position="37"/>
        <end position="53"/>
    </location>
</feature>
<dbReference type="Pfam" id="PF07460">
    <property type="entry name" value="NUMOD3"/>
    <property type="match status" value="1"/>
</dbReference>
<protein>
    <recommendedName>
        <fullName evidence="2">Nuclease associated modular domain-containing protein</fullName>
    </recommendedName>
</protein>
<dbReference type="AlphaFoldDB" id="A0A0F9DEU8"/>
<comment type="caution">
    <text evidence="3">The sequence shown here is derived from an EMBL/GenBank/DDBJ whole genome shotgun (WGS) entry which is preliminary data.</text>
</comment>
<reference evidence="3" key="1">
    <citation type="journal article" date="2015" name="Nature">
        <title>Complex archaea that bridge the gap between prokaryotes and eukaryotes.</title>
        <authorList>
            <person name="Spang A."/>
            <person name="Saw J.H."/>
            <person name="Jorgensen S.L."/>
            <person name="Zaremba-Niedzwiedzka K."/>
            <person name="Martijn J."/>
            <person name="Lind A.E."/>
            <person name="van Eijk R."/>
            <person name="Schleper C."/>
            <person name="Guy L."/>
            <person name="Ettema T.J."/>
        </authorList>
    </citation>
    <scope>NUCLEOTIDE SEQUENCE</scope>
</reference>
<accession>A0A0F9DEU8</accession>
<feature type="region of interest" description="Disordered" evidence="1">
    <location>
        <begin position="31"/>
        <end position="69"/>
    </location>
</feature>
<dbReference type="GO" id="GO:0003677">
    <property type="term" value="F:DNA binding"/>
    <property type="evidence" value="ECO:0007669"/>
    <property type="project" value="InterPro"/>
</dbReference>
<dbReference type="EMBL" id="LAZR01042037">
    <property type="protein sequence ID" value="KKL10503.1"/>
    <property type="molecule type" value="Genomic_DNA"/>
</dbReference>
<feature type="domain" description="Nuclease associated modular" evidence="2">
    <location>
        <begin position="54"/>
        <end position="70"/>
    </location>
</feature>
<sequence>ITYRNLKCKDPNCPKFGQEFPSKLSLAQHNRFHNPKSYKHHTKETKKKMSDSHKGKKCSEETKRKISESYNRPKVREKYSNAMKEKWRNPEFRERMTGENHPKGRLGKFGKESSEWKGDNVGYGAIHKRVQKRKIKPKNCEICGEPEFYDNNHGRLELSDKTGLCIDDNNNFQYVHQSCHKKYDIDNNIVHIKSPK</sequence>
<organism evidence="3">
    <name type="scientific">marine sediment metagenome</name>
    <dbReference type="NCBI Taxonomy" id="412755"/>
    <lineage>
        <taxon>unclassified sequences</taxon>
        <taxon>metagenomes</taxon>
        <taxon>ecological metagenomes</taxon>
    </lineage>
</organism>
<dbReference type="SMART" id="SM00496">
    <property type="entry name" value="IENR2"/>
    <property type="match status" value="2"/>
</dbReference>
<name>A0A0F9DEU8_9ZZZZ</name>
<gene>
    <name evidence="3" type="ORF">LCGC14_2555180</name>
</gene>
<evidence type="ECO:0000313" key="3">
    <source>
        <dbReference type="EMBL" id="KKL10503.1"/>
    </source>
</evidence>
<evidence type="ECO:0000259" key="2">
    <source>
        <dbReference type="SMART" id="SM00496"/>
    </source>
</evidence>
<proteinExistence type="predicted"/>
<feature type="compositionally biased region" description="Basic residues" evidence="1">
    <location>
        <begin position="31"/>
        <end position="46"/>
    </location>
</feature>
<feature type="non-terminal residue" evidence="3">
    <location>
        <position position="1"/>
    </location>
</feature>
<dbReference type="InterPro" id="IPR003611">
    <property type="entry name" value="NUMOD3"/>
</dbReference>
<feature type="compositionally biased region" description="Basic and acidic residues" evidence="1">
    <location>
        <begin position="47"/>
        <end position="67"/>
    </location>
</feature>
<evidence type="ECO:0000256" key="1">
    <source>
        <dbReference type="SAM" id="MobiDB-lite"/>
    </source>
</evidence>